<evidence type="ECO:0000313" key="3">
    <source>
        <dbReference type="Proteomes" id="UP000034838"/>
    </source>
</evidence>
<dbReference type="Pfam" id="PF19650">
    <property type="entry name" value="DUF6153"/>
    <property type="match status" value="1"/>
</dbReference>
<gene>
    <name evidence="2" type="ORF">VT52_006370</name>
</gene>
<sequence>MTDRRIGSRGGVARHAWAAVLALLAAFAVLVHHDLVAAPAASATAMSAMPATDRTAHRMSGRDLTETEVLNSAVDHDTGGACSGAGMQHCASGAVGSPQWLDPPTAPAHAVRPAPPRGVLAGRGLPGNPHRAPPDLSVLSRLLI</sequence>
<dbReference type="Proteomes" id="UP000034838">
    <property type="component" value="Unassembled WGS sequence"/>
</dbReference>
<proteinExistence type="predicted"/>
<reference evidence="2" key="1">
    <citation type="submission" date="2016-10" db="EMBL/GenBank/DDBJ databases">
        <title>Genome sequence of Streptomyces malaysiense MUSC 136.</title>
        <authorList>
            <person name="Lee L.-H."/>
            <person name="Ser H.-L."/>
        </authorList>
    </citation>
    <scope>NUCLEOTIDE SEQUENCE [LARGE SCALE GENOMIC DNA]</scope>
    <source>
        <strain evidence="2">MUSC 136</strain>
    </source>
</reference>
<evidence type="ECO:0000313" key="2">
    <source>
        <dbReference type="EMBL" id="OIK28293.1"/>
    </source>
</evidence>
<organism evidence="2 3">
    <name type="scientific">Streptomyces malaysiense</name>
    <dbReference type="NCBI Taxonomy" id="1428626"/>
    <lineage>
        <taxon>Bacteria</taxon>
        <taxon>Bacillati</taxon>
        <taxon>Actinomycetota</taxon>
        <taxon>Actinomycetes</taxon>
        <taxon>Kitasatosporales</taxon>
        <taxon>Streptomycetaceae</taxon>
        <taxon>Streptomyces</taxon>
    </lineage>
</organism>
<accession>A0A1J4Q578</accession>
<feature type="region of interest" description="Disordered" evidence="1">
    <location>
        <begin position="95"/>
        <end position="134"/>
    </location>
</feature>
<dbReference type="InterPro" id="IPR046151">
    <property type="entry name" value="DUF6153"/>
</dbReference>
<dbReference type="AlphaFoldDB" id="A0A1J4Q578"/>
<evidence type="ECO:0000256" key="1">
    <source>
        <dbReference type="SAM" id="MobiDB-lite"/>
    </source>
</evidence>
<name>A0A1J4Q578_9ACTN</name>
<protein>
    <submittedName>
        <fullName evidence="2">Uncharacterized protein</fullName>
    </submittedName>
</protein>
<keyword evidence="3" id="KW-1185">Reference proteome</keyword>
<dbReference type="EMBL" id="LBDA02000012">
    <property type="protein sequence ID" value="OIK28293.1"/>
    <property type="molecule type" value="Genomic_DNA"/>
</dbReference>
<dbReference type="RefSeq" id="WP_053055579.1">
    <property type="nucleotide sequence ID" value="NZ_LBDA02000012.1"/>
</dbReference>
<comment type="caution">
    <text evidence="2">The sequence shown here is derived from an EMBL/GenBank/DDBJ whole genome shotgun (WGS) entry which is preliminary data.</text>
</comment>
<dbReference type="OrthoDB" id="4326776at2"/>